<sequence length="93" mass="10681">EKLFYQIIPAFWVTVGACFHYFLQGCLIGLQTLTLGLTHGLRALKNYKTQKTQILLDQTKTRQLKNACEVDSRLDLNLQLFMVAGPLLELHHH</sequence>
<name>A0AAV0BSH1_PHAPC</name>
<protein>
    <submittedName>
        <fullName evidence="1">Expressed protein</fullName>
    </submittedName>
</protein>
<feature type="non-terminal residue" evidence="1">
    <location>
        <position position="1"/>
    </location>
</feature>
<evidence type="ECO:0000313" key="2">
    <source>
        <dbReference type="Proteomes" id="UP001153365"/>
    </source>
</evidence>
<dbReference type="Proteomes" id="UP001153365">
    <property type="component" value="Unassembled WGS sequence"/>
</dbReference>
<organism evidence="1 2">
    <name type="scientific">Phakopsora pachyrhizi</name>
    <name type="common">Asian soybean rust disease fungus</name>
    <dbReference type="NCBI Taxonomy" id="170000"/>
    <lineage>
        <taxon>Eukaryota</taxon>
        <taxon>Fungi</taxon>
        <taxon>Dikarya</taxon>
        <taxon>Basidiomycota</taxon>
        <taxon>Pucciniomycotina</taxon>
        <taxon>Pucciniomycetes</taxon>
        <taxon>Pucciniales</taxon>
        <taxon>Phakopsoraceae</taxon>
        <taxon>Phakopsora</taxon>
    </lineage>
</organism>
<dbReference type="AlphaFoldDB" id="A0AAV0BSH1"/>
<keyword evidence="2" id="KW-1185">Reference proteome</keyword>
<accession>A0AAV0BSH1</accession>
<reference evidence="1" key="1">
    <citation type="submission" date="2022-06" db="EMBL/GenBank/DDBJ databases">
        <authorList>
            <consortium name="SYNGENTA / RWTH Aachen University"/>
        </authorList>
    </citation>
    <scope>NUCLEOTIDE SEQUENCE</scope>
</reference>
<dbReference type="EMBL" id="CALTRL010006286">
    <property type="protein sequence ID" value="CAH7690382.1"/>
    <property type="molecule type" value="Genomic_DNA"/>
</dbReference>
<evidence type="ECO:0000313" key="1">
    <source>
        <dbReference type="EMBL" id="CAH7690382.1"/>
    </source>
</evidence>
<proteinExistence type="predicted"/>
<comment type="caution">
    <text evidence="1">The sequence shown here is derived from an EMBL/GenBank/DDBJ whole genome shotgun (WGS) entry which is preliminary data.</text>
</comment>
<gene>
    <name evidence="1" type="ORF">PPACK8108_LOCUS25718</name>
</gene>